<evidence type="ECO:0000313" key="2">
    <source>
        <dbReference type="EMBL" id="PJA40907.1"/>
    </source>
</evidence>
<keyword evidence="1" id="KW-0472">Membrane</keyword>
<dbReference type="Proteomes" id="UP000231195">
    <property type="component" value="Unassembled WGS sequence"/>
</dbReference>
<name>A0A2M7X432_UNCKA</name>
<organism evidence="2 3">
    <name type="scientific">candidate division WWE3 bacterium CG_4_9_14_3_um_filter_39_7</name>
    <dbReference type="NCBI Taxonomy" id="1975080"/>
    <lineage>
        <taxon>Bacteria</taxon>
        <taxon>Katanobacteria</taxon>
    </lineage>
</organism>
<proteinExistence type="predicted"/>
<keyword evidence="1" id="KW-1133">Transmembrane helix</keyword>
<dbReference type="AlphaFoldDB" id="A0A2M7X432"/>
<dbReference type="EMBL" id="PFWZ01000049">
    <property type="protein sequence ID" value="PJA40907.1"/>
    <property type="molecule type" value="Genomic_DNA"/>
</dbReference>
<comment type="caution">
    <text evidence="2">The sequence shown here is derived from an EMBL/GenBank/DDBJ whole genome shotgun (WGS) entry which is preliminary data.</text>
</comment>
<evidence type="ECO:0000313" key="3">
    <source>
        <dbReference type="Proteomes" id="UP000231195"/>
    </source>
</evidence>
<accession>A0A2M7X432</accession>
<gene>
    <name evidence="2" type="ORF">CO179_01045</name>
</gene>
<keyword evidence="1" id="KW-0812">Transmembrane</keyword>
<feature type="non-terminal residue" evidence="2">
    <location>
        <position position="1"/>
    </location>
</feature>
<sequence length="59" mass="6206">CVAHDLDSFGKVLGSGVFSGSSPSTGIFDVSKTVTVPLITFILGLVAYTTSLIIEKRFL</sequence>
<feature type="transmembrane region" description="Helical" evidence="1">
    <location>
        <begin position="34"/>
        <end position="54"/>
    </location>
</feature>
<evidence type="ECO:0000256" key="1">
    <source>
        <dbReference type="SAM" id="Phobius"/>
    </source>
</evidence>
<reference evidence="3" key="1">
    <citation type="submission" date="2017-09" db="EMBL/GenBank/DDBJ databases">
        <title>Depth-based differentiation of microbial function through sediment-hosted aquifers and enrichment of novel symbionts in the deep terrestrial subsurface.</title>
        <authorList>
            <person name="Probst A.J."/>
            <person name="Ladd B."/>
            <person name="Jarett J.K."/>
            <person name="Geller-Mcgrath D.E."/>
            <person name="Sieber C.M.K."/>
            <person name="Emerson J.B."/>
            <person name="Anantharaman K."/>
            <person name="Thomas B.C."/>
            <person name="Malmstrom R."/>
            <person name="Stieglmeier M."/>
            <person name="Klingl A."/>
            <person name="Woyke T."/>
            <person name="Ryan C.M."/>
            <person name="Banfield J.F."/>
        </authorList>
    </citation>
    <scope>NUCLEOTIDE SEQUENCE [LARGE SCALE GENOMIC DNA]</scope>
</reference>
<protein>
    <submittedName>
        <fullName evidence="2">Uncharacterized protein</fullName>
    </submittedName>
</protein>